<keyword evidence="2" id="KW-1185">Reference proteome</keyword>
<name>A0A1L7CGF5_9CORY</name>
<dbReference type="NCBIfam" id="TIGR03083">
    <property type="entry name" value="maleylpyruvate isomerase family mycothiol-dependent enzyme"/>
    <property type="match status" value="1"/>
</dbReference>
<dbReference type="InterPro" id="IPR017519">
    <property type="entry name" value="CHP03085"/>
</dbReference>
<accession>A0A1L7CGF5</accession>
<dbReference type="SUPFAM" id="SSF109854">
    <property type="entry name" value="DinB/YfiT-like putative metalloenzymes"/>
    <property type="match status" value="1"/>
</dbReference>
<proteinExistence type="predicted"/>
<evidence type="ECO:0000313" key="2">
    <source>
        <dbReference type="Proteomes" id="UP000185478"/>
    </source>
</evidence>
<dbReference type="KEGG" id="caqu:CAQU_07535"/>
<dbReference type="Proteomes" id="UP000185478">
    <property type="component" value="Chromosome"/>
</dbReference>
<gene>
    <name evidence="1" type="ORF">CAQU_07535</name>
</gene>
<dbReference type="NCBIfam" id="TIGR03085">
    <property type="entry name" value="TIGR03085 family metal-binding protein"/>
    <property type="match status" value="1"/>
</dbReference>
<evidence type="ECO:0000313" key="1">
    <source>
        <dbReference type="EMBL" id="APT84942.1"/>
    </source>
</evidence>
<dbReference type="EMBL" id="CP009245">
    <property type="protein sequence ID" value="APT84942.1"/>
    <property type="molecule type" value="Genomic_DNA"/>
</dbReference>
<sequence length="214" mass="23010">MGRVKGMTFASDQRASLARLLHDLGPDAQTLCEGWTTRDLAVHLVLRETRPDAAVGMFVPLLSGHLDKVSARLAAQDYDAVVDRWAAGPSGLFQVLDKALNTVEHFVHHEDVRRAQPGMKAQPLPLTVAQQRQLWAAAKMIIPRLLSTSQAPVVVVPDGLSRVVAADKAGVSTNGANVAHVAGPVGEIVLWAYGRDVATVKVSDEYGVIRRSSI</sequence>
<organism evidence="1 2">
    <name type="scientific">Corynebacterium aquilae DSM 44791</name>
    <dbReference type="NCBI Taxonomy" id="1431546"/>
    <lineage>
        <taxon>Bacteria</taxon>
        <taxon>Bacillati</taxon>
        <taxon>Actinomycetota</taxon>
        <taxon>Actinomycetes</taxon>
        <taxon>Mycobacteriales</taxon>
        <taxon>Corynebacteriaceae</taxon>
        <taxon>Corynebacterium</taxon>
    </lineage>
</organism>
<dbReference type="InterPro" id="IPR034660">
    <property type="entry name" value="DinB/YfiT-like"/>
</dbReference>
<reference evidence="1 2" key="1">
    <citation type="submission" date="2014-08" db="EMBL/GenBank/DDBJ databases">
        <title>Complete genome sequence of Corynebacterium aquilae S-613T(T) (=DSM 44791(T)), isolated from the choana of a healthy golden eagle.</title>
        <authorList>
            <person name="Ruckert C."/>
            <person name="Albersmeier A."/>
            <person name="Winkler A."/>
            <person name="Kalinowski J."/>
        </authorList>
    </citation>
    <scope>NUCLEOTIDE SEQUENCE [LARGE SCALE GENOMIC DNA]</scope>
    <source>
        <strain evidence="1 2">S-613</strain>
    </source>
</reference>
<dbReference type="AlphaFoldDB" id="A0A1L7CGF5"/>
<protein>
    <submittedName>
        <fullName evidence="1">Uncharacterized protein</fullName>
    </submittedName>
</protein>
<dbReference type="InterPro" id="IPR017517">
    <property type="entry name" value="Maleyloyr_isom"/>
</dbReference>
<dbReference type="STRING" id="1431546.CAQU_07535"/>
<dbReference type="OrthoDB" id="3268903at2"/>